<gene>
    <name evidence="1" type="ORF">RIVERRIDER_4</name>
</gene>
<organism evidence="1 2">
    <name type="scientific">Xanthomonas phage RiverRider</name>
    <dbReference type="NCBI Taxonomy" id="2108116"/>
    <lineage>
        <taxon>Viruses</taxon>
        <taxon>Duplodnaviria</taxon>
        <taxon>Heunggongvirae</taxon>
        <taxon>Uroviricota</taxon>
        <taxon>Caudoviricetes</taxon>
        <taxon>Schitoviridae</taxon>
        <taxon>Riverridervirus</taxon>
        <taxon>Riverridervirus riverrider</taxon>
    </lineage>
</organism>
<protein>
    <submittedName>
        <fullName evidence="1">Uncharacterized protein</fullName>
    </submittedName>
</protein>
<reference evidence="1" key="1">
    <citation type="submission" date="2018-02" db="EMBL/GenBank/DDBJ databases">
        <authorList>
            <person name="Miller M."/>
            <person name="Deiulio A."/>
            <person name="Douthitt C."/>
            <person name="McMahon J."/>
            <person name="Holland C."/>
            <person name="Wiersma-Koch H."/>
            <person name="Turechek W."/>
            <person name="D'Elia T."/>
        </authorList>
    </citation>
    <scope>NUCLEOTIDE SEQUENCE [LARGE SCALE GENOMIC DNA]</scope>
</reference>
<dbReference type="EMBL" id="MG983743">
    <property type="protein sequence ID" value="AVO23092.1"/>
    <property type="molecule type" value="Genomic_DNA"/>
</dbReference>
<accession>A0A2P1JUQ7</accession>
<keyword evidence="2" id="KW-1185">Reference proteome</keyword>
<sequence>MADTDSNADLKAAAELALDDPNCTVPSVGRMIRETLGHRDVRQTIADAMWALRLVGTTRALNLITAYINRPR</sequence>
<evidence type="ECO:0000313" key="1">
    <source>
        <dbReference type="EMBL" id="AVO23092.1"/>
    </source>
</evidence>
<proteinExistence type="predicted"/>
<dbReference type="Proteomes" id="UP000241502">
    <property type="component" value="Segment"/>
</dbReference>
<name>A0A2P1JUQ7_9CAUD</name>
<evidence type="ECO:0000313" key="2">
    <source>
        <dbReference type="Proteomes" id="UP000241502"/>
    </source>
</evidence>